<dbReference type="AlphaFoldDB" id="A0A139A4F1"/>
<sequence>MDGSRVGFLAQIVKGIWHPLPAQPEIEPICSDLVDSCFVHLILDSLVFPSNKVETEVAAELKAMTAQWAPGPCVLATVAFGGALLISRFMSAPGIKNVDAYLSERTWPNSPSLDASTMDPTASVASTTTPVTAGAMGSLASATSSVESNILASTTVSPQPIETEQEKRGRLGRKMIERLAICLDTISELMLSWIEMSPRVSHTENGGTMREDEVQRLLNLILTPAQRVTLASQWGFGHIQQTSLPARDGKNVALSSLLPTAATVEDPSFATVSTSSDVGTQSVDVASGISTADSLIPSGSSTSSASEQPVVASASPFNEVATSASNNAAGEGAPPRPILTPLDIPSPSTLLGQPSRISEQYHLPNLHSPISLLGYFRLLSDYYAGVVYDTEKKRRSDSSGEQILEGSTVGTYEGDVMHSRLIPVRQLQLRHLFSPTSSMNIEDLKTYEEAMRSNAAKPKKAPIRYGATYGLGPRGNHSAKNQVLMEWGTRAPESHLYRINIYAGDFLEQVRGEGFVLQAPRLFAHYPTRRTHYVDCGAKWSLVGWNPV</sequence>
<protein>
    <submittedName>
        <fullName evidence="2">Uncharacterized protein</fullName>
    </submittedName>
</protein>
<evidence type="ECO:0000313" key="2">
    <source>
        <dbReference type="EMBL" id="KXS11355.1"/>
    </source>
</evidence>
<name>A0A139A4F1_GONPJ</name>
<keyword evidence="3" id="KW-1185">Reference proteome</keyword>
<reference evidence="2 3" key="1">
    <citation type="journal article" date="2015" name="Genome Biol. Evol.">
        <title>Phylogenomic analyses indicate that early fungi evolved digesting cell walls of algal ancestors of land plants.</title>
        <authorList>
            <person name="Chang Y."/>
            <person name="Wang S."/>
            <person name="Sekimoto S."/>
            <person name="Aerts A.L."/>
            <person name="Choi C."/>
            <person name="Clum A."/>
            <person name="LaButti K.M."/>
            <person name="Lindquist E.A."/>
            <person name="Yee Ngan C."/>
            <person name="Ohm R.A."/>
            <person name="Salamov A.A."/>
            <person name="Grigoriev I.V."/>
            <person name="Spatafora J.W."/>
            <person name="Berbee M.L."/>
        </authorList>
    </citation>
    <scope>NUCLEOTIDE SEQUENCE [LARGE SCALE GENOMIC DNA]</scope>
    <source>
        <strain evidence="2 3">JEL478</strain>
    </source>
</reference>
<dbReference type="Proteomes" id="UP000070544">
    <property type="component" value="Unassembled WGS sequence"/>
</dbReference>
<evidence type="ECO:0000256" key="1">
    <source>
        <dbReference type="SAM" id="MobiDB-lite"/>
    </source>
</evidence>
<evidence type="ECO:0000313" key="3">
    <source>
        <dbReference type="Proteomes" id="UP000070544"/>
    </source>
</evidence>
<proteinExistence type="predicted"/>
<dbReference type="EMBL" id="KQ965803">
    <property type="protein sequence ID" value="KXS11355.1"/>
    <property type="molecule type" value="Genomic_DNA"/>
</dbReference>
<feature type="region of interest" description="Disordered" evidence="1">
    <location>
        <begin position="324"/>
        <end position="353"/>
    </location>
</feature>
<gene>
    <name evidence="2" type="ORF">M427DRAFT_439086</name>
</gene>
<organism evidence="2 3">
    <name type="scientific">Gonapodya prolifera (strain JEL478)</name>
    <name type="common">Monoblepharis prolifera</name>
    <dbReference type="NCBI Taxonomy" id="1344416"/>
    <lineage>
        <taxon>Eukaryota</taxon>
        <taxon>Fungi</taxon>
        <taxon>Fungi incertae sedis</taxon>
        <taxon>Chytridiomycota</taxon>
        <taxon>Chytridiomycota incertae sedis</taxon>
        <taxon>Monoblepharidomycetes</taxon>
        <taxon>Monoblepharidales</taxon>
        <taxon>Gonapodyaceae</taxon>
        <taxon>Gonapodya</taxon>
    </lineage>
</organism>
<accession>A0A139A4F1</accession>